<keyword evidence="1" id="KW-1133">Transmembrane helix</keyword>
<evidence type="ECO:0000313" key="3">
    <source>
        <dbReference type="Proteomes" id="UP000185568"/>
    </source>
</evidence>
<name>A0A1Q8Q1Y8_9BACI</name>
<sequence length="216" mass="24307">MRGRINSYTKVAVLLMVFITLVIGATMSLQQQFGLSDAAAGAIVNIMSTFLGAVLGGTFTLLAVDRTIGKQNEIQFINEFPSKVRMLDEMLTELEEFQTKLTKKNAPFLIVDKNFISGLYDIATSIDGFIYFQVRKAHHEVSTSINQMFHSEQNRVFEEDKYGAHSLIGDKGDILEIELVKLNSCLSSLIGDIINYRNTFIENYNKSIKQTVYKNV</sequence>
<evidence type="ECO:0000313" key="2">
    <source>
        <dbReference type="EMBL" id="OLN21325.1"/>
    </source>
</evidence>
<dbReference type="AlphaFoldDB" id="A0A1Q8Q1Y8"/>
<gene>
    <name evidence="2" type="ORF">BTO30_15555</name>
</gene>
<evidence type="ECO:0000256" key="1">
    <source>
        <dbReference type="SAM" id="Phobius"/>
    </source>
</evidence>
<protein>
    <submittedName>
        <fullName evidence="2">Uncharacterized protein</fullName>
    </submittedName>
</protein>
<accession>A0A1Q8Q1Y8</accession>
<feature type="transmembrane region" description="Helical" evidence="1">
    <location>
        <begin position="42"/>
        <end position="64"/>
    </location>
</feature>
<keyword evidence="1" id="KW-0472">Membrane</keyword>
<feature type="transmembrane region" description="Helical" evidence="1">
    <location>
        <begin position="12"/>
        <end position="30"/>
    </location>
</feature>
<dbReference type="EMBL" id="MSDU01000054">
    <property type="protein sequence ID" value="OLN21325.1"/>
    <property type="molecule type" value="Genomic_DNA"/>
</dbReference>
<keyword evidence="3" id="KW-1185">Reference proteome</keyword>
<organism evidence="2 3">
    <name type="scientific">Domibacillus antri</name>
    <dbReference type="NCBI Taxonomy" id="1714264"/>
    <lineage>
        <taxon>Bacteria</taxon>
        <taxon>Bacillati</taxon>
        <taxon>Bacillota</taxon>
        <taxon>Bacilli</taxon>
        <taxon>Bacillales</taxon>
        <taxon>Bacillaceae</taxon>
        <taxon>Domibacillus</taxon>
    </lineage>
</organism>
<keyword evidence="1" id="KW-0812">Transmembrane</keyword>
<dbReference type="Proteomes" id="UP000185568">
    <property type="component" value="Unassembled WGS sequence"/>
</dbReference>
<comment type="caution">
    <text evidence="2">The sequence shown here is derived from an EMBL/GenBank/DDBJ whole genome shotgun (WGS) entry which is preliminary data.</text>
</comment>
<reference evidence="2 3" key="1">
    <citation type="submission" date="2016-12" db="EMBL/GenBank/DDBJ databases">
        <title>Domibacillus antri genome sequencing.</title>
        <authorList>
            <person name="Verma A."/>
            <person name="Krishnamurthi S."/>
        </authorList>
    </citation>
    <scope>NUCLEOTIDE SEQUENCE [LARGE SCALE GENOMIC DNA]</scope>
    <source>
        <strain evidence="2 3">XD80</strain>
    </source>
</reference>
<dbReference type="RefSeq" id="WP_075399612.1">
    <property type="nucleotide sequence ID" value="NZ_MSDU01000054.1"/>
</dbReference>
<proteinExistence type="predicted"/>